<dbReference type="GO" id="GO:0051747">
    <property type="term" value="F:cytosine C-5 DNA demethylase activity"/>
    <property type="evidence" value="ECO:0007669"/>
    <property type="project" value="TreeGrafter"/>
</dbReference>
<evidence type="ECO:0000313" key="5">
    <source>
        <dbReference type="Proteomes" id="UP000076871"/>
    </source>
</evidence>
<evidence type="ECO:0000313" key="4">
    <source>
        <dbReference type="EMBL" id="KZT10706.1"/>
    </source>
</evidence>
<feature type="region of interest" description="Disordered" evidence="2">
    <location>
        <begin position="136"/>
        <end position="178"/>
    </location>
</feature>
<dbReference type="InterPro" id="IPR037151">
    <property type="entry name" value="AlkB-like_sf"/>
</dbReference>
<dbReference type="GO" id="GO:0008198">
    <property type="term" value="F:ferrous iron binding"/>
    <property type="evidence" value="ECO:0007669"/>
    <property type="project" value="TreeGrafter"/>
</dbReference>
<sequence>MLRLPLTLDDVDLLLDEPFLTQFCLRKEASSSRSRGVIDWNKRMENELGPDDRIAARKWLEFAFAIQSDDFQDRQQISVENGGLAIFIEFYWRLAQGSRSDAICYLNKERRNRNFAYLITSNTLRGQHINSAALGALRSDSRPKERKQKKPKKHKRARVDFTDPSDGEVSQAEAAQELSMSIENHSNEPQDDALSDRKFVVQDTPTTATAEQPFLPISQTGQSSCLTIIGSKRKHTDATGSPSSWCPPSDHEAPSSLAPGRLESVPDVIDSDSSSLTELTSKDASLEADTPANQLGDVRYANSKAPRRRLSSRLAAHKDRLSVLAKDMNMFEFESRYDQIGVEAQDNSPRASIKVPVRQPMHGKEKSGTLRKKTSKSIAKDPRPSEALPAIAKAQLVLVSTQQSVVESGEQESMVSQLQSNIGREAPRGMSAATTQQSSSRSRNKRTLGRIHKNDPQRAKNGRFQTSDRGNKKQMKESLPSRDAKRRRGDSDVMGGELASALTSAAGVQKQTRGMQRVSSEQYLNETHSTGSARPVVSVQQANQNDLEHVLPQATPDHRASTTRKRDRVVFDTANSEKVPDKSSASSTPRQTVKLPIRRLGRPIAARVHDVSTPSALGQPATFSDFDGIIRDAATEEILRMDAPGMATSDWEDADENGAQGLPPDSSEDYTPLSKIAAFRESSTRTFADPGSANVYVEGGPYFIVSDNVETLRSDSSRSATAVENDHRPSKLETAPEYLRQSFAPPAAAALYVSDTHGDAPRPRLHVKPPIWAESRQEVCESFDWFRSYQGGVYYIRDMVKGYLLSAFSSSRDVFAHKGRLIVSHGGGRAESLHTKDGASQAQEADDQQAQDKSVRALLNTHRLGRPIALLVDDKYSLFPYDLAGDRYTYVVLGFYRIAHAWAERQPASNARGYVVRYKFAFQWCEEQGTPWWLTAHSSGQACDVTTSAEDHDPAAATDMSVRLNPPCCSENDLIAFMCRFCRKTSPMIYVQDWICLSPECEAFWRTSQGDHPPADLQYSADFLQLLHFAPEKMEQLRPPLPVTRVQGGITTSRIFCKGWHCVKCGRLSSRYMWEHWSCRYCGETHAIPGRIRQPNEFWRQGTPKFHTHWVAPDSGIVVAQNRFFKTGNSFSMVHTYLLPHSRGRIYLIVGKIPINADADEIFREYQEQAASGKLLFRRWPLRAHKCRGTLLTNYFSQNCGEPYQYVGGTDHTVPWEHAPSAVCKARDLINQRIKEALNDEYGFNEVLSAAYMEKQSMAFHTDNEVGLGPTVASLSLGSCAKMHFRLLSRYTEGTGNGLSRNALTLCLRHGDILVMEGAGVQTYYEHTVVPMNFRIAATARSIDNSGQVANSASLRSPR</sequence>
<dbReference type="RefSeq" id="XP_040768446.1">
    <property type="nucleotide sequence ID" value="XM_040907949.1"/>
</dbReference>
<name>A0A165GRI4_9APHY</name>
<feature type="binding site" evidence="1">
    <location>
        <position position="1327"/>
    </location>
    <ligand>
        <name>2-oxoglutarate</name>
        <dbReference type="ChEBI" id="CHEBI:16810"/>
    </ligand>
</feature>
<gene>
    <name evidence="4" type="ORF">LAESUDRAFT_721073</name>
</gene>
<feature type="binding site" evidence="1">
    <location>
        <position position="1261"/>
    </location>
    <ligand>
        <name>2-oxoglutarate</name>
        <dbReference type="ChEBI" id="CHEBI:16810"/>
    </ligand>
</feature>
<feature type="region of interest" description="Disordered" evidence="2">
    <location>
        <begin position="233"/>
        <end position="293"/>
    </location>
</feature>
<feature type="compositionally biased region" description="Low complexity" evidence="2">
    <location>
        <begin position="265"/>
        <end position="279"/>
    </location>
</feature>
<dbReference type="Gene3D" id="2.60.120.590">
    <property type="entry name" value="Alpha-ketoglutarate-dependent dioxygenase AlkB-like"/>
    <property type="match status" value="1"/>
</dbReference>
<dbReference type="PANTHER" id="PTHR31573">
    <property type="entry name" value="ALPHA-KETOGLUTARATE-DEPENDENT DIOXYGENASE ALKB HOMOLOG 2"/>
    <property type="match status" value="1"/>
</dbReference>
<feature type="region of interest" description="Disordered" evidence="2">
    <location>
        <begin position="407"/>
        <end position="493"/>
    </location>
</feature>
<evidence type="ECO:0000256" key="1">
    <source>
        <dbReference type="PIRSR" id="PIRSR632852-1"/>
    </source>
</evidence>
<dbReference type="InParanoid" id="A0A165GRI4"/>
<dbReference type="SUPFAM" id="SSF51197">
    <property type="entry name" value="Clavaminate synthase-like"/>
    <property type="match status" value="1"/>
</dbReference>
<feature type="region of interest" description="Disordered" evidence="2">
    <location>
        <begin position="360"/>
        <end position="386"/>
    </location>
</feature>
<dbReference type="InterPro" id="IPR032852">
    <property type="entry name" value="ALKBH2"/>
</dbReference>
<feature type="domain" description="Alpha-ketoglutarate-dependent dioxygenase AlkB-like" evidence="3">
    <location>
        <begin position="1200"/>
        <end position="1333"/>
    </location>
</feature>
<dbReference type="OrthoDB" id="2163491at2759"/>
<evidence type="ECO:0000259" key="3">
    <source>
        <dbReference type="Pfam" id="PF13532"/>
    </source>
</evidence>
<dbReference type="GO" id="GO:0006307">
    <property type="term" value="P:DNA alkylation repair"/>
    <property type="evidence" value="ECO:0007669"/>
    <property type="project" value="TreeGrafter"/>
</dbReference>
<dbReference type="STRING" id="1314785.A0A165GRI4"/>
<dbReference type="GeneID" id="63824978"/>
<reference evidence="4 5" key="1">
    <citation type="journal article" date="2016" name="Mol. Biol. Evol.">
        <title>Comparative Genomics of Early-Diverging Mushroom-Forming Fungi Provides Insights into the Origins of Lignocellulose Decay Capabilities.</title>
        <authorList>
            <person name="Nagy L.G."/>
            <person name="Riley R."/>
            <person name="Tritt A."/>
            <person name="Adam C."/>
            <person name="Daum C."/>
            <person name="Floudas D."/>
            <person name="Sun H."/>
            <person name="Yadav J.S."/>
            <person name="Pangilinan J."/>
            <person name="Larsson K.H."/>
            <person name="Matsuura K."/>
            <person name="Barry K."/>
            <person name="Labutti K."/>
            <person name="Kuo R."/>
            <person name="Ohm R.A."/>
            <person name="Bhattacharya S.S."/>
            <person name="Shirouzu T."/>
            <person name="Yoshinaga Y."/>
            <person name="Martin F.M."/>
            <person name="Grigoriev I.V."/>
            <person name="Hibbett D.S."/>
        </authorList>
    </citation>
    <scope>NUCLEOTIDE SEQUENCE [LARGE SCALE GENOMIC DNA]</scope>
    <source>
        <strain evidence="4 5">93-53</strain>
    </source>
</reference>
<feature type="binding site" evidence="1">
    <location>
        <position position="1252"/>
    </location>
    <ligand>
        <name>2-oxoglutarate</name>
        <dbReference type="ChEBI" id="CHEBI:16810"/>
    </ligand>
</feature>
<dbReference type="Pfam" id="PF13532">
    <property type="entry name" value="2OG-FeII_Oxy_2"/>
    <property type="match status" value="1"/>
</dbReference>
<feature type="compositionally biased region" description="Basic residues" evidence="2">
    <location>
        <begin position="442"/>
        <end position="451"/>
    </location>
</feature>
<dbReference type="Proteomes" id="UP000076871">
    <property type="component" value="Unassembled WGS sequence"/>
</dbReference>
<evidence type="ECO:0000256" key="2">
    <source>
        <dbReference type="SAM" id="MobiDB-lite"/>
    </source>
</evidence>
<feature type="region of interest" description="Disordered" evidence="2">
    <location>
        <begin position="548"/>
        <end position="592"/>
    </location>
</feature>
<keyword evidence="5" id="KW-1185">Reference proteome</keyword>
<dbReference type="GO" id="GO:0035516">
    <property type="term" value="F:broad specificity oxidative DNA demethylase activity"/>
    <property type="evidence" value="ECO:0007669"/>
    <property type="project" value="TreeGrafter"/>
</dbReference>
<feature type="compositionally biased region" description="Polar residues" evidence="2">
    <location>
        <begin position="411"/>
        <end position="422"/>
    </location>
</feature>
<protein>
    <recommendedName>
        <fullName evidence="3">Alpha-ketoglutarate-dependent dioxygenase AlkB-like domain-containing protein</fullName>
    </recommendedName>
</protein>
<organism evidence="4 5">
    <name type="scientific">Laetiporus sulphureus 93-53</name>
    <dbReference type="NCBI Taxonomy" id="1314785"/>
    <lineage>
        <taxon>Eukaryota</taxon>
        <taxon>Fungi</taxon>
        <taxon>Dikarya</taxon>
        <taxon>Basidiomycota</taxon>
        <taxon>Agaricomycotina</taxon>
        <taxon>Agaricomycetes</taxon>
        <taxon>Polyporales</taxon>
        <taxon>Laetiporus</taxon>
    </lineage>
</organism>
<dbReference type="EMBL" id="KV427608">
    <property type="protein sequence ID" value="KZT10706.1"/>
    <property type="molecule type" value="Genomic_DNA"/>
</dbReference>
<dbReference type="PANTHER" id="PTHR31573:SF4">
    <property type="entry name" value="FE2OG DIOXYGENASE DOMAIN-CONTAINING PROTEIN"/>
    <property type="match status" value="1"/>
</dbReference>
<dbReference type="InterPro" id="IPR027450">
    <property type="entry name" value="AlkB-like"/>
</dbReference>
<accession>A0A165GRI4</accession>
<proteinExistence type="predicted"/>
<feature type="compositionally biased region" description="Basic and acidic residues" evidence="2">
    <location>
        <begin position="469"/>
        <end position="483"/>
    </location>
</feature>
<feature type="region of interest" description="Disordered" evidence="2">
    <location>
        <begin position="827"/>
        <end position="850"/>
    </location>
</feature>
<feature type="compositionally biased region" description="Basic residues" evidence="2">
    <location>
        <begin position="144"/>
        <end position="157"/>
    </location>
</feature>
<feature type="compositionally biased region" description="Low complexity" evidence="2">
    <location>
        <begin position="431"/>
        <end position="441"/>
    </location>
</feature>
<feature type="region of interest" description="Disordered" evidence="2">
    <location>
        <begin position="649"/>
        <end position="670"/>
    </location>
</feature>